<feature type="region of interest" description="Disordered" evidence="6">
    <location>
        <begin position="1"/>
        <end position="60"/>
    </location>
</feature>
<evidence type="ECO:0000259" key="7">
    <source>
        <dbReference type="Pfam" id="PF08646"/>
    </source>
</evidence>
<gene>
    <name evidence="8" type="ORF">PVAP13_9NG259700</name>
</gene>
<evidence type="ECO:0000256" key="4">
    <source>
        <dbReference type="ARBA" id="ARBA00022833"/>
    </source>
</evidence>
<feature type="region of interest" description="Disordered" evidence="6">
    <location>
        <begin position="228"/>
        <end position="286"/>
    </location>
</feature>
<keyword evidence="5" id="KW-0238">DNA-binding</keyword>
<feature type="domain" description="Replication factor A C-terminal" evidence="7">
    <location>
        <begin position="100"/>
        <end position="197"/>
    </location>
</feature>
<feature type="compositionally biased region" description="Low complexity" evidence="6">
    <location>
        <begin position="29"/>
        <end position="38"/>
    </location>
</feature>
<dbReference type="SUPFAM" id="SSF50249">
    <property type="entry name" value="Nucleic acid-binding proteins"/>
    <property type="match status" value="1"/>
</dbReference>
<evidence type="ECO:0000256" key="2">
    <source>
        <dbReference type="ARBA" id="ARBA00022723"/>
    </source>
</evidence>
<comment type="caution">
    <text evidence="8">The sequence shown here is derived from an EMBL/GenBank/DDBJ whole genome shotgun (WGS) entry which is preliminary data.</text>
</comment>
<keyword evidence="3" id="KW-0863">Zinc-finger</keyword>
<dbReference type="InterPro" id="IPR013955">
    <property type="entry name" value="Rep_factor-A_C"/>
</dbReference>
<proteinExistence type="inferred from homology"/>
<dbReference type="Gene3D" id="2.40.50.140">
    <property type="entry name" value="Nucleic acid-binding proteins"/>
    <property type="match status" value="1"/>
</dbReference>
<evidence type="ECO:0000256" key="1">
    <source>
        <dbReference type="ARBA" id="ARBA00005690"/>
    </source>
</evidence>
<sequence>MASSSESLSSDDDTTASSSESQRSDGYTSASSYESLSSGDEENRLHIQKGNPVPKTSRAQKLAESWRTIKQLKNLNPKEYHEDTMFLCRVSLIDIDCTSGWCYLGCDTCQKSMYDAPRKYKCCRCGPIKRPIYWYKLNTKVKDAPGTMNFMIFCEKAEELVGVSAEELVDKIKNDDEWFTLPNKIRALLGSTHTFQVFDKHRSGSFSVNSIMDDVTIPVPAASTTQCKKARAPKGSTKAAVPAPTTAHQCKEEPAPESSASMARARSKSTRLQKPNKRLRGDDWIS</sequence>
<name>A0A8T0MQE4_PANVG</name>
<accession>A0A8T0MQE4</accession>
<keyword evidence="4" id="KW-0862">Zinc</keyword>
<dbReference type="InterPro" id="IPR012340">
    <property type="entry name" value="NA-bd_OB-fold"/>
</dbReference>
<keyword evidence="9" id="KW-1185">Reference proteome</keyword>
<reference evidence="8" key="1">
    <citation type="submission" date="2020-05" db="EMBL/GenBank/DDBJ databases">
        <title>WGS assembly of Panicum virgatum.</title>
        <authorList>
            <person name="Lovell J.T."/>
            <person name="Jenkins J."/>
            <person name="Shu S."/>
            <person name="Juenger T.E."/>
            <person name="Schmutz J."/>
        </authorList>
    </citation>
    <scope>NUCLEOTIDE SEQUENCE</scope>
    <source>
        <strain evidence="8">AP13</strain>
    </source>
</reference>
<organism evidence="8 9">
    <name type="scientific">Panicum virgatum</name>
    <name type="common">Blackwell switchgrass</name>
    <dbReference type="NCBI Taxonomy" id="38727"/>
    <lineage>
        <taxon>Eukaryota</taxon>
        <taxon>Viridiplantae</taxon>
        <taxon>Streptophyta</taxon>
        <taxon>Embryophyta</taxon>
        <taxon>Tracheophyta</taxon>
        <taxon>Spermatophyta</taxon>
        <taxon>Magnoliopsida</taxon>
        <taxon>Liliopsida</taxon>
        <taxon>Poales</taxon>
        <taxon>Poaceae</taxon>
        <taxon>PACMAD clade</taxon>
        <taxon>Panicoideae</taxon>
        <taxon>Panicodae</taxon>
        <taxon>Paniceae</taxon>
        <taxon>Panicinae</taxon>
        <taxon>Panicum</taxon>
        <taxon>Panicum sect. Hiantes</taxon>
    </lineage>
</organism>
<dbReference type="PANTHER" id="PTHR47165">
    <property type="entry name" value="OS03G0429900 PROTEIN"/>
    <property type="match status" value="1"/>
</dbReference>
<dbReference type="AlphaFoldDB" id="A0A8T0MQE4"/>
<evidence type="ECO:0000256" key="6">
    <source>
        <dbReference type="SAM" id="MobiDB-lite"/>
    </source>
</evidence>
<evidence type="ECO:0000313" key="9">
    <source>
        <dbReference type="Proteomes" id="UP000823388"/>
    </source>
</evidence>
<keyword evidence="2" id="KW-0479">Metal-binding</keyword>
<dbReference type="CDD" id="cd04476">
    <property type="entry name" value="RPA1_DBD_C"/>
    <property type="match status" value="1"/>
</dbReference>
<evidence type="ECO:0000256" key="3">
    <source>
        <dbReference type="ARBA" id="ARBA00022771"/>
    </source>
</evidence>
<evidence type="ECO:0000313" key="8">
    <source>
        <dbReference type="EMBL" id="KAG2537304.1"/>
    </source>
</evidence>
<dbReference type="PANTHER" id="PTHR47165:SF4">
    <property type="entry name" value="OS03G0429900 PROTEIN"/>
    <property type="match status" value="1"/>
</dbReference>
<dbReference type="InterPro" id="IPR047192">
    <property type="entry name" value="Euk_RPA1_DBD_C"/>
</dbReference>
<evidence type="ECO:0000256" key="5">
    <source>
        <dbReference type="ARBA" id="ARBA00023125"/>
    </source>
</evidence>
<comment type="similarity">
    <text evidence="1">Belongs to the replication factor A protein 1 family.</text>
</comment>
<dbReference type="Pfam" id="PF08646">
    <property type="entry name" value="Rep_fac-A_C"/>
    <property type="match status" value="1"/>
</dbReference>
<dbReference type="GO" id="GO:0003677">
    <property type="term" value="F:DNA binding"/>
    <property type="evidence" value="ECO:0007669"/>
    <property type="project" value="UniProtKB-KW"/>
</dbReference>
<dbReference type="Proteomes" id="UP000823388">
    <property type="component" value="Chromosome 9N"/>
</dbReference>
<feature type="compositionally biased region" description="Basic residues" evidence="6">
    <location>
        <begin position="265"/>
        <end position="278"/>
    </location>
</feature>
<protein>
    <recommendedName>
        <fullName evidence="7">Replication factor A C-terminal domain-containing protein</fullName>
    </recommendedName>
</protein>
<dbReference type="GO" id="GO:0008270">
    <property type="term" value="F:zinc ion binding"/>
    <property type="evidence" value="ECO:0007669"/>
    <property type="project" value="UniProtKB-KW"/>
</dbReference>
<dbReference type="EMBL" id="CM029054">
    <property type="protein sequence ID" value="KAG2537304.1"/>
    <property type="molecule type" value="Genomic_DNA"/>
</dbReference>